<dbReference type="OrthoDB" id="5354458at2759"/>
<dbReference type="InterPro" id="IPR056687">
    <property type="entry name" value="DUF7785"/>
</dbReference>
<feature type="compositionally biased region" description="Low complexity" evidence="1">
    <location>
        <begin position="808"/>
        <end position="834"/>
    </location>
</feature>
<evidence type="ECO:0000259" key="3">
    <source>
        <dbReference type="Pfam" id="PF25289"/>
    </source>
</evidence>
<feature type="compositionally biased region" description="Low complexity" evidence="1">
    <location>
        <begin position="581"/>
        <end position="590"/>
    </location>
</feature>
<accession>A0A074YCC4</accession>
<keyword evidence="5" id="KW-1185">Reference proteome</keyword>
<feature type="region of interest" description="Disordered" evidence="1">
    <location>
        <begin position="1"/>
        <end position="42"/>
    </location>
</feature>
<evidence type="ECO:0000259" key="2">
    <source>
        <dbReference type="Pfam" id="PF25009"/>
    </source>
</evidence>
<name>A0A074YCC4_AURSE</name>
<feature type="domain" description="DUF7877" evidence="3">
    <location>
        <begin position="43"/>
        <end position="157"/>
    </location>
</feature>
<dbReference type="AlphaFoldDB" id="A0A074YCC4"/>
<feature type="region of interest" description="Disordered" evidence="1">
    <location>
        <begin position="632"/>
        <end position="656"/>
    </location>
</feature>
<feature type="region of interest" description="Disordered" evidence="1">
    <location>
        <begin position="798"/>
        <end position="834"/>
    </location>
</feature>
<feature type="domain" description="DUF7785" evidence="2">
    <location>
        <begin position="462"/>
        <end position="558"/>
    </location>
</feature>
<reference evidence="4 5" key="1">
    <citation type="journal article" date="2014" name="BMC Genomics">
        <title>Genome sequencing of four Aureobasidium pullulans varieties: biotechnological potential, stress tolerance, and description of new species.</title>
        <authorList>
            <person name="Gostin Ar C."/>
            <person name="Ohm R.A."/>
            <person name="Kogej T."/>
            <person name="Sonjak S."/>
            <person name="Turk M."/>
            <person name="Zajc J."/>
            <person name="Zalar P."/>
            <person name="Grube M."/>
            <person name="Sun H."/>
            <person name="Han J."/>
            <person name="Sharma A."/>
            <person name="Chiniquy J."/>
            <person name="Ngan C.Y."/>
            <person name="Lipzen A."/>
            <person name="Barry K."/>
            <person name="Grigoriev I.V."/>
            <person name="Gunde-Cimerman N."/>
        </authorList>
    </citation>
    <scope>NUCLEOTIDE SEQUENCE [LARGE SCALE GENOMIC DNA]</scope>
    <source>
        <strain evidence="4 5">EXF-2481</strain>
    </source>
</reference>
<dbReference type="Proteomes" id="UP000030641">
    <property type="component" value="Unassembled WGS sequence"/>
</dbReference>
<dbReference type="Pfam" id="PF25009">
    <property type="entry name" value="DUF7785"/>
    <property type="match status" value="1"/>
</dbReference>
<feature type="compositionally biased region" description="Polar residues" evidence="1">
    <location>
        <begin position="642"/>
        <end position="656"/>
    </location>
</feature>
<feature type="region of interest" description="Disordered" evidence="1">
    <location>
        <begin position="581"/>
        <end position="618"/>
    </location>
</feature>
<dbReference type="InParanoid" id="A0A074YCC4"/>
<dbReference type="GeneID" id="25364745"/>
<evidence type="ECO:0000313" key="4">
    <source>
        <dbReference type="EMBL" id="KEQ93649.1"/>
    </source>
</evidence>
<protein>
    <submittedName>
        <fullName evidence="4">Uncharacterized protein</fullName>
    </submittedName>
</protein>
<gene>
    <name evidence="4" type="ORF">AUEXF2481DRAFT_329387</name>
</gene>
<organism evidence="4 5">
    <name type="scientific">Aureobasidium subglaciale (strain EXF-2481)</name>
    <name type="common">Aureobasidium pullulans var. subglaciale</name>
    <dbReference type="NCBI Taxonomy" id="1043005"/>
    <lineage>
        <taxon>Eukaryota</taxon>
        <taxon>Fungi</taxon>
        <taxon>Dikarya</taxon>
        <taxon>Ascomycota</taxon>
        <taxon>Pezizomycotina</taxon>
        <taxon>Dothideomycetes</taxon>
        <taxon>Dothideomycetidae</taxon>
        <taxon>Dothideales</taxon>
        <taxon>Saccotheciaceae</taxon>
        <taxon>Aureobasidium</taxon>
    </lineage>
</organism>
<evidence type="ECO:0000256" key="1">
    <source>
        <dbReference type="SAM" id="MobiDB-lite"/>
    </source>
</evidence>
<feature type="compositionally biased region" description="Polar residues" evidence="1">
    <location>
        <begin position="600"/>
        <end position="617"/>
    </location>
</feature>
<sequence>MTTNGTPNGDQSVDAAHAAVNTSPTRIKRKRDDSEISQQAQPSTQLFQDLLELLQKNDPEPSVLQLPLPNASRLFQTDSSSTKRPKLTDHDAHNTIASRLQNNLYLNLEEFDQDLDDALDTLFEPLKVKDPLKIGQRFNNKDITSMQNLANFRTLVKGCLQRELSKDTKMPIKKEEDDSSSNTTAKTVLSLYGNAPQPRQLFSSLPRPDSSVQAPALSIEELGLPNMLSATKVIPLNPDDAVVSRKANPTFADVFPPSNTLPPLNPPKSIRHSSSKSSAISWSLGELPKASRKAGYTLQPLTVGSWVGYGANELKESASAIKRRRRESLINGQEQSKSNEDSAPADVIAQESALFRAAYSSFAPTQDNSKALVSKETKDMVWWHRMGQRRFDEHFVLDPALQDSPFPTDLEDSAKEATEEESSVVLGAEDLEAIQKAIDEFDEEDLKPNKLDVVSTINEEDREVGQMLADISDLLRALSSHQRIRNSYIPTGSRNPTSPSPLLSAMVGTSTAPSAEENETYRALRSQLAQLIEKLPPYAVAKLDGEQFAALAVKRNIIIQNKEYRGTMEEDQLTRMIRSSAAQAAAAARQDPAQFGRTPSVPSRSSHAPANYSSRTPVASYRGGAVQNYNAPATAPRAGASYPNTYNTSSNGRSTFSQTQYYGQQRPTYAPQYSTQTPQPANPARTGYNVPQTAFAGRTTASTFANGTPTGTNYTPQNYGQTRPTYGSASTPVPSQQAYQSRSQGYAATQPQPSSGRATPTFAQPQNPNTPSAVGPSGFHSTLTADQQRLMMERQRAALAMASTSGLPAQTAPMGGTPAAPQAAMQAPTQNGSL</sequence>
<feature type="region of interest" description="Disordered" evidence="1">
    <location>
        <begin position="701"/>
        <end position="780"/>
    </location>
</feature>
<dbReference type="Pfam" id="PF25289">
    <property type="entry name" value="DUF7877"/>
    <property type="match status" value="1"/>
</dbReference>
<dbReference type="OMA" id="TMEKDDF"/>
<dbReference type="EMBL" id="KL584765">
    <property type="protein sequence ID" value="KEQ93649.1"/>
    <property type="molecule type" value="Genomic_DNA"/>
</dbReference>
<dbReference type="HOGENOM" id="CLU_008206_0_0_1"/>
<feature type="compositionally biased region" description="Polar residues" evidence="1">
    <location>
        <begin position="701"/>
        <end position="772"/>
    </location>
</feature>
<dbReference type="RefSeq" id="XP_013342170.1">
    <property type="nucleotide sequence ID" value="XM_013486716.1"/>
</dbReference>
<evidence type="ECO:0000313" key="5">
    <source>
        <dbReference type="Proteomes" id="UP000030641"/>
    </source>
</evidence>
<dbReference type="STRING" id="1043005.A0A074YCC4"/>
<dbReference type="InterPro" id="IPR057199">
    <property type="entry name" value="DUF7877"/>
</dbReference>
<feature type="compositionally biased region" description="Polar residues" evidence="1">
    <location>
        <begin position="1"/>
        <end position="11"/>
    </location>
</feature>
<proteinExistence type="predicted"/>